<evidence type="ECO:0000313" key="4">
    <source>
        <dbReference type="Proteomes" id="UP000828390"/>
    </source>
</evidence>
<organism evidence="3 4">
    <name type="scientific">Dreissena polymorpha</name>
    <name type="common">Zebra mussel</name>
    <name type="synonym">Mytilus polymorpha</name>
    <dbReference type="NCBI Taxonomy" id="45954"/>
    <lineage>
        <taxon>Eukaryota</taxon>
        <taxon>Metazoa</taxon>
        <taxon>Spiralia</taxon>
        <taxon>Lophotrochozoa</taxon>
        <taxon>Mollusca</taxon>
        <taxon>Bivalvia</taxon>
        <taxon>Autobranchia</taxon>
        <taxon>Heteroconchia</taxon>
        <taxon>Euheterodonta</taxon>
        <taxon>Imparidentia</taxon>
        <taxon>Neoheterodontei</taxon>
        <taxon>Myida</taxon>
        <taxon>Dreissenoidea</taxon>
        <taxon>Dreissenidae</taxon>
        <taxon>Dreissena</taxon>
    </lineage>
</organism>
<dbReference type="Gene3D" id="1.10.287.1490">
    <property type="match status" value="1"/>
</dbReference>
<feature type="region of interest" description="Disordered" evidence="2">
    <location>
        <begin position="628"/>
        <end position="656"/>
    </location>
</feature>
<evidence type="ECO:0000313" key="3">
    <source>
        <dbReference type="EMBL" id="KAH3792139.1"/>
    </source>
</evidence>
<feature type="compositionally biased region" description="Polar residues" evidence="2">
    <location>
        <begin position="236"/>
        <end position="259"/>
    </location>
</feature>
<name>A0A9D4J190_DREPO</name>
<dbReference type="EMBL" id="JAIWYP010000007">
    <property type="protein sequence ID" value="KAH3792139.1"/>
    <property type="molecule type" value="Genomic_DNA"/>
</dbReference>
<sequence>MNRIAGVPCLLPVAQMMQDDQHRSSHDTDTTTSNFYLSNDEDTILAQSIPLVEQNSKSSYATQVTGISKRSTTEEELRSLSTTPRYSHEDLGRIVSPPHSSDEESLTPEQFEEEYEEVDDTPSDIFDPNEHFRTDTLSAKQVLLKSRSSVYSSKYPGTILSAKLSDSGTNPVLLEKIANVGTGPVNIITPRVGNFEKVQQKEAIVHDKINHSTHARGTSSEKGSSLILHPRDKGASFTSHPRGTTFSEKGSSKPVNQNGPAKPLLPLIKQKRKESYQSNQSDKDSLKSIKSHLSSQTNRHRFRAAELMSMRMSIVDDNLRDIILHAEKVSRDLSNEHDHRTMLENQLRQIDEERKDLNQKLATLRVKLGVANSNYNVSKTECEQMRKKFQETEIQKARLEERIQTCTKELGKLRDPDNPDSNVNLKKIVLNDRKEIRRLRTELEGVRSERSEVQKQIQDRDEKIKMLKIYIGEAKDQLAEVQKDSETAKISVVGERKKREEVEEKHNELLKEKAAFDTKMTEIRLQMDEAALGSTGIQQLVEEFKDKEQVLNNKLATAERKLKDVLTQIEQEKNRNMPQRTASSIKYHQYRMLRTGMVSETTPHVVVVTNPNSSVAASGYLGKTVVSTKPVTSLPGSKKGSLATPRVKGGSLPAKR</sequence>
<gene>
    <name evidence="3" type="ORF">DPMN_145630</name>
</gene>
<feature type="coiled-coil region" evidence="1">
    <location>
        <begin position="340"/>
        <end position="456"/>
    </location>
</feature>
<keyword evidence="4" id="KW-1185">Reference proteome</keyword>
<evidence type="ECO:0000256" key="1">
    <source>
        <dbReference type="SAM" id="Coils"/>
    </source>
</evidence>
<protein>
    <submittedName>
        <fullName evidence="3">Uncharacterized protein</fullName>
    </submittedName>
</protein>
<reference evidence="3" key="1">
    <citation type="journal article" date="2019" name="bioRxiv">
        <title>The Genome of the Zebra Mussel, Dreissena polymorpha: A Resource for Invasive Species Research.</title>
        <authorList>
            <person name="McCartney M.A."/>
            <person name="Auch B."/>
            <person name="Kono T."/>
            <person name="Mallez S."/>
            <person name="Zhang Y."/>
            <person name="Obille A."/>
            <person name="Becker A."/>
            <person name="Abrahante J.E."/>
            <person name="Garbe J."/>
            <person name="Badalamenti J.P."/>
            <person name="Herman A."/>
            <person name="Mangelson H."/>
            <person name="Liachko I."/>
            <person name="Sullivan S."/>
            <person name="Sone E.D."/>
            <person name="Koren S."/>
            <person name="Silverstein K.A.T."/>
            <person name="Beckman K.B."/>
            <person name="Gohl D.M."/>
        </authorList>
    </citation>
    <scope>NUCLEOTIDE SEQUENCE</scope>
    <source>
        <strain evidence="3">Duluth1</strain>
        <tissue evidence="3">Whole animal</tissue>
    </source>
</reference>
<proteinExistence type="predicted"/>
<dbReference type="AlphaFoldDB" id="A0A9D4J190"/>
<evidence type="ECO:0000256" key="2">
    <source>
        <dbReference type="SAM" id="MobiDB-lite"/>
    </source>
</evidence>
<feature type="region of interest" description="Disordered" evidence="2">
    <location>
        <begin position="206"/>
        <end position="297"/>
    </location>
</feature>
<reference evidence="3" key="2">
    <citation type="submission" date="2020-11" db="EMBL/GenBank/DDBJ databases">
        <authorList>
            <person name="McCartney M.A."/>
            <person name="Auch B."/>
            <person name="Kono T."/>
            <person name="Mallez S."/>
            <person name="Becker A."/>
            <person name="Gohl D.M."/>
            <person name="Silverstein K.A.T."/>
            <person name="Koren S."/>
            <person name="Bechman K.B."/>
            <person name="Herman A."/>
            <person name="Abrahante J.E."/>
            <person name="Garbe J."/>
        </authorList>
    </citation>
    <scope>NUCLEOTIDE SEQUENCE</scope>
    <source>
        <strain evidence="3">Duluth1</strain>
        <tissue evidence="3">Whole animal</tissue>
    </source>
</reference>
<feature type="coiled-coil region" evidence="1">
    <location>
        <begin position="492"/>
        <end position="575"/>
    </location>
</feature>
<keyword evidence="1" id="KW-0175">Coiled coil</keyword>
<comment type="caution">
    <text evidence="3">The sequence shown here is derived from an EMBL/GenBank/DDBJ whole genome shotgun (WGS) entry which is preliminary data.</text>
</comment>
<feature type="region of interest" description="Disordered" evidence="2">
    <location>
        <begin position="63"/>
        <end position="110"/>
    </location>
</feature>
<dbReference type="Proteomes" id="UP000828390">
    <property type="component" value="Unassembled WGS sequence"/>
</dbReference>
<accession>A0A9D4J190</accession>